<evidence type="ECO:0000256" key="11">
    <source>
        <dbReference type="SAM" id="Phobius"/>
    </source>
</evidence>
<evidence type="ECO:0000256" key="2">
    <source>
        <dbReference type="ARBA" id="ARBA00005835"/>
    </source>
</evidence>
<feature type="transmembrane region" description="Helical" evidence="11">
    <location>
        <begin position="97"/>
        <end position="116"/>
    </location>
</feature>
<feature type="transmembrane region" description="Helical" evidence="11">
    <location>
        <begin position="66"/>
        <end position="85"/>
    </location>
</feature>
<gene>
    <name evidence="12" type="ORF">C2845_PM05G32990</name>
</gene>
<keyword evidence="3" id="KW-0336">GPI-anchor</keyword>
<comment type="subcellular location">
    <subcellularLocation>
        <location evidence="10">Endomembrane system</location>
        <topology evidence="10">Lipid-anchor</topology>
    </subcellularLocation>
    <subcellularLocation>
        <location evidence="1">Membrane</location>
        <topology evidence="1">Lipid-anchor</topology>
        <topology evidence="1">GPI-anchor</topology>
    </subcellularLocation>
</comment>
<evidence type="ECO:0000256" key="10">
    <source>
        <dbReference type="ARBA" id="ARBA00037868"/>
    </source>
</evidence>
<keyword evidence="5" id="KW-0654">Proteoglycan</keyword>
<keyword evidence="9" id="KW-0449">Lipoprotein</keyword>
<comment type="caution">
    <text evidence="12">The sequence shown here is derived from an EMBL/GenBank/DDBJ whole genome shotgun (WGS) entry which is preliminary data.</text>
</comment>
<evidence type="ECO:0000313" key="13">
    <source>
        <dbReference type="Proteomes" id="UP000275267"/>
    </source>
</evidence>
<evidence type="ECO:0000256" key="8">
    <source>
        <dbReference type="ARBA" id="ARBA00023278"/>
    </source>
</evidence>
<keyword evidence="11" id="KW-1133">Transmembrane helix</keyword>
<evidence type="ECO:0000256" key="7">
    <source>
        <dbReference type="ARBA" id="ARBA00023180"/>
    </source>
</evidence>
<evidence type="ECO:0000256" key="9">
    <source>
        <dbReference type="ARBA" id="ARBA00023288"/>
    </source>
</evidence>
<dbReference type="GO" id="GO:0012505">
    <property type="term" value="C:endomembrane system"/>
    <property type="evidence" value="ECO:0007669"/>
    <property type="project" value="UniProtKB-SubCell"/>
</dbReference>
<dbReference type="EMBL" id="PQIB02000003">
    <property type="protein sequence ID" value="RLN30422.1"/>
    <property type="molecule type" value="Genomic_DNA"/>
</dbReference>
<accession>A0A3L6T119</accession>
<comment type="similarity">
    <text evidence="2">Belongs to the AG-peptide AGP family.</text>
</comment>
<protein>
    <submittedName>
        <fullName evidence="12">Uncharacterized protein</fullName>
    </submittedName>
</protein>
<keyword evidence="11" id="KW-0812">Transmembrane</keyword>
<dbReference type="InterPro" id="IPR039281">
    <property type="entry name" value="AGP3/12/13/14/21"/>
</dbReference>
<dbReference type="AlphaFoldDB" id="A0A3L6T119"/>
<dbReference type="PANTHER" id="PTHR34114">
    <property type="entry name" value="ARABINOGALACTAN PEPTIDE 1"/>
    <property type="match status" value="1"/>
</dbReference>
<evidence type="ECO:0000256" key="4">
    <source>
        <dbReference type="ARBA" id="ARBA00022729"/>
    </source>
</evidence>
<evidence type="ECO:0000256" key="1">
    <source>
        <dbReference type="ARBA" id="ARBA00004589"/>
    </source>
</evidence>
<proteinExistence type="inferred from homology"/>
<keyword evidence="13" id="KW-1185">Reference proteome</keyword>
<evidence type="ECO:0000256" key="3">
    <source>
        <dbReference type="ARBA" id="ARBA00022622"/>
    </source>
</evidence>
<keyword evidence="7" id="KW-0325">Glycoprotein</keyword>
<reference evidence="13" key="1">
    <citation type="journal article" date="2019" name="Nat. Commun.">
        <title>The genome of broomcorn millet.</title>
        <authorList>
            <person name="Zou C."/>
            <person name="Miki D."/>
            <person name="Li D."/>
            <person name="Tang Q."/>
            <person name="Xiao L."/>
            <person name="Rajput S."/>
            <person name="Deng P."/>
            <person name="Jia W."/>
            <person name="Huang R."/>
            <person name="Zhang M."/>
            <person name="Sun Y."/>
            <person name="Hu J."/>
            <person name="Fu X."/>
            <person name="Schnable P.S."/>
            <person name="Li F."/>
            <person name="Zhang H."/>
            <person name="Feng B."/>
            <person name="Zhu X."/>
            <person name="Liu R."/>
            <person name="Schnable J.C."/>
            <person name="Zhu J.-K."/>
            <person name="Zhang H."/>
        </authorList>
    </citation>
    <scope>NUCLEOTIDE SEQUENCE [LARGE SCALE GENOMIC DNA]</scope>
</reference>
<evidence type="ECO:0000313" key="12">
    <source>
        <dbReference type="EMBL" id="RLN30422.1"/>
    </source>
</evidence>
<dbReference type="Proteomes" id="UP000275267">
    <property type="component" value="Unassembled WGS sequence"/>
</dbReference>
<evidence type="ECO:0000256" key="5">
    <source>
        <dbReference type="ARBA" id="ARBA00022974"/>
    </source>
</evidence>
<dbReference type="GO" id="GO:0098552">
    <property type="term" value="C:side of membrane"/>
    <property type="evidence" value="ECO:0007669"/>
    <property type="project" value="UniProtKB-KW"/>
</dbReference>
<sequence length="117" mass="11921">MKPDSDTLTAETATHRLPLAINTLSSFTQSLSPQPLARFTCEPASPRASIDQRSARSRQMAATMKLRILAVAAAASCLVATASAAEGPAPAPTSGASMAAPAVSAASLTALVFGYLF</sequence>
<keyword evidence="4" id="KW-0732">Signal</keyword>
<organism evidence="12 13">
    <name type="scientific">Panicum miliaceum</name>
    <name type="common">Proso millet</name>
    <name type="synonym">Broomcorn millet</name>
    <dbReference type="NCBI Taxonomy" id="4540"/>
    <lineage>
        <taxon>Eukaryota</taxon>
        <taxon>Viridiplantae</taxon>
        <taxon>Streptophyta</taxon>
        <taxon>Embryophyta</taxon>
        <taxon>Tracheophyta</taxon>
        <taxon>Spermatophyta</taxon>
        <taxon>Magnoliopsida</taxon>
        <taxon>Liliopsida</taxon>
        <taxon>Poales</taxon>
        <taxon>Poaceae</taxon>
        <taxon>PACMAD clade</taxon>
        <taxon>Panicoideae</taxon>
        <taxon>Panicodae</taxon>
        <taxon>Paniceae</taxon>
        <taxon>Panicinae</taxon>
        <taxon>Panicum</taxon>
        <taxon>Panicum sect. Panicum</taxon>
    </lineage>
</organism>
<evidence type="ECO:0000256" key="6">
    <source>
        <dbReference type="ARBA" id="ARBA00023136"/>
    </source>
</evidence>
<keyword evidence="6 11" id="KW-0472">Membrane</keyword>
<keyword evidence="8" id="KW-0379">Hydroxylation</keyword>
<dbReference type="PANTHER" id="PTHR34114:SF22">
    <property type="match status" value="1"/>
</dbReference>
<name>A0A3L6T119_PANMI</name>